<dbReference type="PANTHER" id="PTHR10962:SF1">
    <property type="entry name" value="INTEGRAL MEMBRANE PROTEIN 2"/>
    <property type="match status" value="1"/>
</dbReference>
<dbReference type="GO" id="GO:0042985">
    <property type="term" value="P:negative regulation of amyloid precursor protein biosynthetic process"/>
    <property type="evidence" value="ECO:0007669"/>
    <property type="project" value="TreeGrafter"/>
</dbReference>
<dbReference type="WBParaSite" id="L893_g20865.t1">
    <property type="protein sequence ID" value="L893_g20865.t1"/>
    <property type="gene ID" value="L893_g20865"/>
</dbReference>
<dbReference type="InterPro" id="IPR040145">
    <property type="entry name" value="ITM2"/>
</dbReference>
<evidence type="ECO:0000313" key="11">
    <source>
        <dbReference type="Proteomes" id="UP000095287"/>
    </source>
</evidence>
<evidence type="ECO:0000256" key="4">
    <source>
        <dbReference type="ARBA" id="ARBA00022968"/>
    </source>
</evidence>
<dbReference type="GO" id="GO:0005794">
    <property type="term" value="C:Golgi apparatus"/>
    <property type="evidence" value="ECO:0007669"/>
    <property type="project" value="TreeGrafter"/>
</dbReference>
<keyword evidence="3 9" id="KW-0812">Transmembrane</keyword>
<dbReference type="AlphaFoldDB" id="A0A1I7YYQ1"/>
<dbReference type="GO" id="GO:0070062">
    <property type="term" value="C:extracellular exosome"/>
    <property type="evidence" value="ECO:0007669"/>
    <property type="project" value="TreeGrafter"/>
</dbReference>
<protein>
    <recommendedName>
        <fullName evidence="9">Integral membrane protein 2</fullName>
    </recommendedName>
</protein>
<dbReference type="GO" id="GO:0001540">
    <property type="term" value="F:amyloid-beta binding"/>
    <property type="evidence" value="ECO:0007669"/>
    <property type="project" value="TreeGrafter"/>
</dbReference>
<evidence type="ECO:0000256" key="1">
    <source>
        <dbReference type="ARBA" id="ARBA00004606"/>
    </source>
</evidence>
<keyword evidence="6 9" id="KW-0472">Membrane</keyword>
<comment type="subcellular location">
    <subcellularLocation>
        <location evidence="1 9">Membrane</location>
        <topology evidence="1 9">Single-pass type II membrane protein</topology>
    </subcellularLocation>
</comment>
<dbReference type="InterPro" id="IPR007084">
    <property type="entry name" value="BRICHOS_dom"/>
</dbReference>
<feature type="domain" description="BRICHOS" evidence="10">
    <location>
        <begin position="141"/>
        <end position="194"/>
    </location>
</feature>
<evidence type="ECO:0000256" key="5">
    <source>
        <dbReference type="ARBA" id="ARBA00022989"/>
    </source>
</evidence>
<dbReference type="Pfam" id="PF04089">
    <property type="entry name" value="BRICHOS"/>
    <property type="match status" value="1"/>
</dbReference>
<accession>A0A1I7YYQ1</accession>
<organism evidence="11 12">
    <name type="scientific">Steinernema glaseri</name>
    <dbReference type="NCBI Taxonomy" id="37863"/>
    <lineage>
        <taxon>Eukaryota</taxon>
        <taxon>Metazoa</taxon>
        <taxon>Ecdysozoa</taxon>
        <taxon>Nematoda</taxon>
        <taxon>Chromadorea</taxon>
        <taxon>Rhabditida</taxon>
        <taxon>Tylenchina</taxon>
        <taxon>Panagrolaimomorpha</taxon>
        <taxon>Strongyloidoidea</taxon>
        <taxon>Steinernematidae</taxon>
        <taxon>Steinernema</taxon>
    </lineage>
</organism>
<feature type="transmembrane region" description="Helical" evidence="9">
    <location>
        <begin position="74"/>
        <end position="95"/>
    </location>
</feature>
<proteinExistence type="inferred from homology"/>
<dbReference type="GO" id="GO:0005886">
    <property type="term" value="C:plasma membrane"/>
    <property type="evidence" value="ECO:0007669"/>
    <property type="project" value="UniProtKB-UniRule"/>
</dbReference>
<dbReference type="PANTHER" id="PTHR10962">
    <property type="entry name" value="INTEGRAL TRANSMEMBRANE PROTEIN 2"/>
    <property type="match status" value="1"/>
</dbReference>
<evidence type="ECO:0000313" key="12">
    <source>
        <dbReference type="WBParaSite" id="L893_g20865.t1"/>
    </source>
</evidence>
<evidence type="ECO:0000256" key="7">
    <source>
        <dbReference type="ARBA" id="ARBA00023157"/>
    </source>
</evidence>
<evidence type="ECO:0000256" key="9">
    <source>
        <dbReference type="RuleBase" id="RU367061"/>
    </source>
</evidence>
<name>A0A1I7YYQ1_9BILA</name>
<evidence type="ECO:0000256" key="3">
    <source>
        <dbReference type="ARBA" id="ARBA00022692"/>
    </source>
</evidence>
<comment type="similarity">
    <text evidence="2 9">Belongs to the ITM2 family.</text>
</comment>
<dbReference type="Proteomes" id="UP000095287">
    <property type="component" value="Unplaced"/>
</dbReference>
<dbReference type="PROSITE" id="PS50869">
    <property type="entry name" value="BRICHOS"/>
    <property type="match status" value="1"/>
</dbReference>
<keyword evidence="4 9" id="KW-0735">Signal-anchor</keyword>
<keyword evidence="9" id="KW-1003">Cell membrane</keyword>
<keyword evidence="11" id="KW-1185">Reference proteome</keyword>
<evidence type="ECO:0000256" key="2">
    <source>
        <dbReference type="ARBA" id="ARBA00006794"/>
    </source>
</evidence>
<evidence type="ECO:0000256" key="8">
    <source>
        <dbReference type="ARBA" id="ARBA00023180"/>
    </source>
</evidence>
<evidence type="ECO:0000256" key="6">
    <source>
        <dbReference type="ARBA" id="ARBA00023136"/>
    </source>
</evidence>
<keyword evidence="8" id="KW-0325">Glycoprotein</keyword>
<sequence>MSGLSEPLTVLTVEQKNILADETNPNFVVIGPNLKQSSPCGNNRAPQKPNLPKSIITVLKNQIQQEQHRRLARVCLPILLIWILLASFFTGILFYKHFSRQPAYFGWCGTKFVENGRQERLTQRLEIDPEELYERIQVPRFGANRPAVFVHDFRKNITAIVDLLGKRCFIKSLDRNVVAPPKSFIDLVEKLEVR</sequence>
<reference evidence="12" key="1">
    <citation type="submission" date="2016-11" db="UniProtKB">
        <authorList>
            <consortium name="WormBaseParasite"/>
        </authorList>
    </citation>
    <scope>IDENTIFICATION</scope>
</reference>
<keyword evidence="5 9" id="KW-1133">Transmembrane helix</keyword>
<keyword evidence="7" id="KW-1015">Disulfide bond</keyword>
<evidence type="ECO:0000259" key="10">
    <source>
        <dbReference type="PROSITE" id="PS50869"/>
    </source>
</evidence>